<evidence type="ECO:0000313" key="2">
    <source>
        <dbReference type="Proteomes" id="UP000467428"/>
    </source>
</evidence>
<organism evidence="1 2">
    <name type="scientific">Mycolicibacterium arabiense</name>
    <dbReference type="NCBI Taxonomy" id="1286181"/>
    <lineage>
        <taxon>Bacteria</taxon>
        <taxon>Bacillati</taxon>
        <taxon>Actinomycetota</taxon>
        <taxon>Actinomycetes</taxon>
        <taxon>Mycobacteriales</taxon>
        <taxon>Mycobacteriaceae</taxon>
        <taxon>Mycolicibacterium</taxon>
    </lineage>
</organism>
<name>A0A7I7S1N0_9MYCO</name>
<gene>
    <name evidence="1" type="ORF">MARA_43020</name>
</gene>
<evidence type="ECO:0000313" key="1">
    <source>
        <dbReference type="EMBL" id="BBY50834.1"/>
    </source>
</evidence>
<protein>
    <submittedName>
        <fullName evidence="1">Uncharacterized protein</fullName>
    </submittedName>
</protein>
<dbReference type="Proteomes" id="UP000467428">
    <property type="component" value="Chromosome"/>
</dbReference>
<proteinExistence type="predicted"/>
<dbReference type="KEGG" id="marz:MARA_43020"/>
<accession>A0A7I7S1N0</accession>
<dbReference type="RefSeq" id="WP_163920536.1">
    <property type="nucleotide sequence ID" value="NZ_AP022593.1"/>
</dbReference>
<dbReference type="EMBL" id="AP022593">
    <property type="protein sequence ID" value="BBY50834.1"/>
    <property type="molecule type" value="Genomic_DNA"/>
</dbReference>
<keyword evidence="2" id="KW-1185">Reference proteome</keyword>
<geneLocation type="plasmid" evidence="2">
    <name>pjcm18538 dna</name>
</geneLocation>
<dbReference type="AlphaFoldDB" id="A0A7I7S1N0"/>
<sequence length="105" mass="10970">MSAGPFTLVVCTGCHWPDGVFDELRGIVRRSPHGMLVAAGCLVGPSACVARHDDRPGTLVVLQPCAVDRSPVGAATWVGPISSRTDARALCKWVEDGDWPSATAG</sequence>
<reference evidence="1 2" key="1">
    <citation type="journal article" date="2019" name="Emerg. Microbes Infect.">
        <title>Comprehensive subspecies identification of 175 nontuberculous mycobacteria species based on 7547 genomic profiles.</title>
        <authorList>
            <person name="Matsumoto Y."/>
            <person name="Kinjo T."/>
            <person name="Motooka D."/>
            <person name="Nabeya D."/>
            <person name="Jung N."/>
            <person name="Uechi K."/>
            <person name="Horii T."/>
            <person name="Iida T."/>
            <person name="Fujita J."/>
            <person name="Nakamura S."/>
        </authorList>
    </citation>
    <scope>NUCLEOTIDE SEQUENCE [LARGE SCALE GENOMIC DNA]</scope>
    <source>
        <strain evidence="1 2">JCM 18538</strain>
    </source>
</reference>